<feature type="transmembrane region" description="Helical" evidence="1">
    <location>
        <begin position="29"/>
        <end position="51"/>
    </location>
</feature>
<proteinExistence type="predicted"/>
<evidence type="ECO:0000313" key="2">
    <source>
        <dbReference type="EMBL" id="MEP1060416.1"/>
    </source>
</evidence>
<gene>
    <name evidence="2" type="ORF">NDI38_18435</name>
</gene>
<evidence type="ECO:0000313" key="3">
    <source>
        <dbReference type="Proteomes" id="UP001476950"/>
    </source>
</evidence>
<keyword evidence="1" id="KW-1133">Transmembrane helix</keyword>
<protein>
    <submittedName>
        <fullName evidence="2">Uncharacterized protein</fullName>
    </submittedName>
</protein>
<evidence type="ECO:0000256" key="1">
    <source>
        <dbReference type="SAM" id="Phobius"/>
    </source>
</evidence>
<reference evidence="2 3" key="1">
    <citation type="submission" date="2022-04" db="EMBL/GenBank/DDBJ databases">
        <title>Positive selection, recombination, and allopatry shape intraspecific diversity of widespread and dominant cyanobacteria.</title>
        <authorList>
            <person name="Wei J."/>
            <person name="Shu W."/>
            <person name="Hu C."/>
        </authorList>
    </citation>
    <scope>NUCLEOTIDE SEQUENCE [LARGE SCALE GENOMIC DNA]</scope>
    <source>
        <strain evidence="2 3">AS-A4</strain>
    </source>
</reference>
<comment type="caution">
    <text evidence="2">The sequence shown here is derived from an EMBL/GenBank/DDBJ whole genome shotgun (WGS) entry which is preliminary data.</text>
</comment>
<name>A0ABV0KMF6_9CYAN</name>
<keyword evidence="1" id="KW-0472">Membrane</keyword>
<accession>A0ABV0KMF6</accession>
<dbReference type="Proteomes" id="UP001476950">
    <property type="component" value="Unassembled WGS sequence"/>
</dbReference>
<keyword evidence="3" id="KW-1185">Reference proteome</keyword>
<keyword evidence="1" id="KW-0812">Transmembrane</keyword>
<sequence>MVSVCCLTPYQLTRQPMIAQGLTRRSGTIVPFVLIGLGVFILIDSETYWLLPEF</sequence>
<dbReference type="RefSeq" id="WP_242033680.1">
    <property type="nucleotide sequence ID" value="NZ_JAMPLM010000018.1"/>
</dbReference>
<dbReference type="EMBL" id="JAMPLM010000018">
    <property type="protein sequence ID" value="MEP1060416.1"/>
    <property type="molecule type" value="Genomic_DNA"/>
</dbReference>
<organism evidence="2 3">
    <name type="scientific">Stenomitos frigidus AS-A4</name>
    <dbReference type="NCBI Taxonomy" id="2933935"/>
    <lineage>
        <taxon>Bacteria</taxon>
        <taxon>Bacillati</taxon>
        <taxon>Cyanobacteriota</taxon>
        <taxon>Cyanophyceae</taxon>
        <taxon>Leptolyngbyales</taxon>
        <taxon>Leptolyngbyaceae</taxon>
        <taxon>Stenomitos</taxon>
    </lineage>
</organism>